<evidence type="ECO:0000313" key="2">
    <source>
        <dbReference type="Proteomes" id="UP000529795"/>
    </source>
</evidence>
<evidence type="ECO:0000313" key="1">
    <source>
        <dbReference type="EMBL" id="MBB4154192.1"/>
    </source>
</evidence>
<protein>
    <submittedName>
        <fullName evidence="1">Uncharacterized protein</fullName>
    </submittedName>
</protein>
<name>A0A840FC20_9SPHN</name>
<comment type="caution">
    <text evidence="1">The sequence shown here is derived from an EMBL/GenBank/DDBJ whole genome shotgun (WGS) entry which is preliminary data.</text>
</comment>
<reference evidence="1 2" key="1">
    <citation type="submission" date="2020-08" db="EMBL/GenBank/DDBJ databases">
        <title>Genomic Encyclopedia of Type Strains, Phase IV (KMG-IV): sequencing the most valuable type-strain genomes for metagenomic binning, comparative biology and taxonomic classification.</title>
        <authorList>
            <person name="Goeker M."/>
        </authorList>
    </citation>
    <scope>NUCLEOTIDE SEQUENCE [LARGE SCALE GENOMIC DNA]</scope>
    <source>
        <strain evidence="1 2">YC6723</strain>
    </source>
</reference>
<dbReference type="RefSeq" id="WP_183984474.1">
    <property type="nucleotide sequence ID" value="NZ_JACIEV010000005.1"/>
</dbReference>
<dbReference type="AlphaFoldDB" id="A0A840FC20"/>
<accession>A0A840FC20</accession>
<dbReference type="EMBL" id="JACIEV010000005">
    <property type="protein sequence ID" value="MBB4154192.1"/>
    <property type="molecule type" value="Genomic_DNA"/>
</dbReference>
<gene>
    <name evidence="1" type="ORF">GGQ80_002102</name>
</gene>
<dbReference type="Proteomes" id="UP000529795">
    <property type="component" value="Unassembled WGS sequence"/>
</dbReference>
<organism evidence="1 2">
    <name type="scientific">Sphingomonas jinjuensis</name>
    <dbReference type="NCBI Taxonomy" id="535907"/>
    <lineage>
        <taxon>Bacteria</taxon>
        <taxon>Pseudomonadati</taxon>
        <taxon>Pseudomonadota</taxon>
        <taxon>Alphaproteobacteria</taxon>
        <taxon>Sphingomonadales</taxon>
        <taxon>Sphingomonadaceae</taxon>
        <taxon>Sphingomonas</taxon>
    </lineage>
</organism>
<proteinExistence type="predicted"/>
<sequence length="78" mass="8380">MSTKLTIRPTWVFEIEVLPTLEIGGAIATLDNTPDDSSLDVSQVIGMTLLVGSFQNNLTALGDDLADLEPRIADLEAH</sequence>
<keyword evidence="2" id="KW-1185">Reference proteome</keyword>